<organism evidence="2 3">
    <name type="scientific">Streptomyces spectabilis</name>
    <dbReference type="NCBI Taxonomy" id="68270"/>
    <lineage>
        <taxon>Bacteria</taxon>
        <taxon>Bacillati</taxon>
        <taxon>Actinomycetota</taxon>
        <taxon>Actinomycetes</taxon>
        <taxon>Kitasatosporales</taxon>
        <taxon>Streptomycetaceae</taxon>
        <taxon>Streptomyces</taxon>
    </lineage>
</organism>
<dbReference type="InterPro" id="IPR025296">
    <property type="entry name" value="DUF4158"/>
</dbReference>
<accession>A0A7W8B3S0</accession>
<name>A0A7W8B3S0_STRST</name>
<dbReference type="Proteomes" id="UP000549009">
    <property type="component" value="Unassembled WGS sequence"/>
</dbReference>
<evidence type="ECO:0000313" key="3">
    <source>
        <dbReference type="Proteomes" id="UP000549009"/>
    </source>
</evidence>
<dbReference type="Pfam" id="PF13700">
    <property type="entry name" value="DUF4158"/>
    <property type="match status" value="1"/>
</dbReference>
<comment type="caution">
    <text evidence="2">The sequence shown here is derived from an EMBL/GenBank/DDBJ whole genome shotgun (WGS) entry which is preliminary data.</text>
</comment>
<protein>
    <recommendedName>
        <fullName evidence="1">DUF4158 domain-containing protein</fullName>
    </recommendedName>
</protein>
<evidence type="ECO:0000313" key="2">
    <source>
        <dbReference type="EMBL" id="MBB5109824.1"/>
    </source>
</evidence>
<feature type="domain" description="DUF4158" evidence="1">
    <location>
        <begin position="8"/>
        <end position="74"/>
    </location>
</feature>
<keyword evidence="3" id="KW-1185">Reference proteome</keyword>
<proteinExistence type="predicted"/>
<feature type="non-terminal residue" evidence="2">
    <location>
        <position position="80"/>
    </location>
</feature>
<gene>
    <name evidence="2" type="ORF">FHS40_008954</name>
</gene>
<dbReference type="AlphaFoldDB" id="A0A7W8B3S0"/>
<reference evidence="2 3" key="1">
    <citation type="submission" date="2020-08" db="EMBL/GenBank/DDBJ databases">
        <title>Genomic Encyclopedia of Type Strains, Phase III (KMG-III): the genomes of soil and plant-associated and newly described type strains.</title>
        <authorList>
            <person name="Whitman W."/>
        </authorList>
    </citation>
    <scope>NUCLEOTIDE SEQUENCE [LARGE SCALE GENOMIC DNA]</scope>
    <source>
        <strain evidence="2 3">CECT 3146</strain>
    </source>
</reference>
<sequence length="80" mass="9005">MARDLGLDEVVEHFTLDDDETALLRNKSGATRLGFTAMLKFLLFKGRFPKGRFELPDDAVAHLGRQVKVADAELGFYDFT</sequence>
<dbReference type="EMBL" id="JACHJD010000040">
    <property type="protein sequence ID" value="MBB5109824.1"/>
    <property type="molecule type" value="Genomic_DNA"/>
</dbReference>
<dbReference type="RefSeq" id="WP_184926843.1">
    <property type="nucleotide sequence ID" value="NZ_JACHJD010000040.1"/>
</dbReference>
<evidence type="ECO:0000259" key="1">
    <source>
        <dbReference type="Pfam" id="PF13700"/>
    </source>
</evidence>